<dbReference type="Gene3D" id="2.60.120.10">
    <property type="entry name" value="Jelly Rolls"/>
    <property type="match status" value="1"/>
</dbReference>
<evidence type="ECO:0000313" key="4">
    <source>
        <dbReference type="EMBL" id="GBQ06983.1"/>
    </source>
</evidence>
<dbReference type="PANTHER" id="PTHR11019:SF159">
    <property type="entry name" value="TRANSCRIPTIONAL REGULATOR-RELATED"/>
    <property type="match status" value="1"/>
</dbReference>
<dbReference type="SUPFAM" id="SSF51182">
    <property type="entry name" value="RmlC-like cupins"/>
    <property type="match status" value="1"/>
</dbReference>
<organism evidence="4 5">
    <name type="scientific">Saccharibacter floricola DSM 15669</name>
    <dbReference type="NCBI Taxonomy" id="1123227"/>
    <lineage>
        <taxon>Bacteria</taxon>
        <taxon>Pseudomonadati</taxon>
        <taxon>Pseudomonadota</taxon>
        <taxon>Alphaproteobacteria</taxon>
        <taxon>Acetobacterales</taxon>
        <taxon>Acetobacteraceae</taxon>
        <taxon>Saccharibacter</taxon>
    </lineage>
</organism>
<dbReference type="InterPro" id="IPR014710">
    <property type="entry name" value="RmlC-like_jellyroll"/>
</dbReference>
<dbReference type="SMART" id="SM00342">
    <property type="entry name" value="HTH_ARAC"/>
    <property type="match status" value="1"/>
</dbReference>
<dbReference type="Pfam" id="PF12833">
    <property type="entry name" value="HTH_18"/>
    <property type="match status" value="1"/>
</dbReference>
<feature type="domain" description="HTH araC/xylS-type" evidence="3">
    <location>
        <begin position="114"/>
        <end position="196"/>
    </location>
</feature>
<dbReference type="PROSITE" id="PS01124">
    <property type="entry name" value="HTH_ARAC_FAMILY_2"/>
    <property type="match status" value="1"/>
</dbReference>
<dbReference type="InterPro" id="IPR011051">
    <property type="entry name" value="RmlC_Cupin_sf"/>
</dbReference>
<reference evidence="4" key="1">
    <citation type="submission" date="2013-04" db="EMBL/GenBank/DDBJ databases">
        <title>The genome sequencing project of 58 acetic acid bacteria.</title>
        <authorList>
            <person name="Okamoto-Kainuma A."/>
            <person name="Ishikawa M."/>
            <person name="Umino S."/>
            <person name="Koizumi Y."/>
            <person name="Shiwa Y."/>
            <person name="Yoshikawa H."/>
            <person name="Matsutani M."/>
            <person name="Matsushita K."/>
        </authorList>
    </citation>
    <scope>NUCLEOTIDE SEQUENCE</scope>
    <source>
        <strain evidence="4">DSM 15669</strain>
    </source>
</reference>
<proteinExistence type="predicted"/>
<evidence type="ECO:0000256" key="2">
    <source>
        <dbReference type="ARBA" id="ARBA00023163"/>
    </source>
</evidence>
<keyword evidence="5" id="KW-1185">Reference proteome</keyword>
<dbReference type="InterPro" id="IPR009057">
    <property type="entry name" value="Homeodomain-like_sf"/>
</dbReference>
<dbReference type="Proteomes" id="UP001062901">
    <property type="component" value="Unassembled WGS sequence"/>
</dbReference>
<name>A0ABQ0NZ13_9PROT</name>
<protein>
    <submittedName>
        <fullName evidence="4">AraC family transcriptional regulator</fullName>
    </submittedName>
</protein>
<gene>
    <name evidence="4" type="ORF">AA15669_1179</name>
</gene>
<keyword evidence="2" id="KW-0804">Transcription</keyword>
<accession>A0ABQ0NZ13</accession>
<dbReference type="Gene3D" id="1.10.10.60">
    <property type="entry name" value="Homeodomain-like"/>
    <property type="match status" value="1"/>
</dbReference>
<evidence type="ECO:0000259" key="3">
    <source>
        <dbReference type="PROSITE" id="PS01124"/>
    </source>
</evidence>
<dbReference type="SUPFAM" id="SSF46689">
    <property type="entry name" value="Homeodomain-like"/>
    <property type="match status" value="1"/>
</dbReference>
<dbReference type="EMBL" id="BAQD01000017">
    <property type="protein sequence ID" value="GBQ06983.1"/>
    <property type="molecule type" value="Genomic_DNA"/>
</dbReference>
<evidence type="ECO:0000313" key="5">
    <source>
        <dbReference type="Proteomes" id="UP001062901"/>
    </source>
</evidence>
<comment type="caution">
    <text evidence="4">The sequence shown here is derived from an EMBL/GenBank/DDBJ whole genome shotgun (WGS) entry which is preliminary data.</text>
</comment>
<dbReference type="PANTHER" id="PTHR11019">
    <property type="entry name" value="HTH-TYPE TRANSCRIPTIONAL REGULATOR NIMR"/>
    <property type="match status" value="1"/>
</dbReference>
<evidence type="ECO:0000256" key="1">
    <source>
        <dbReference type="ARBA" id="ARBA00023015"/>
    </source>
</evidence>
<keyword evidence="1" id="KW-0805">Transcription regulation</keyword>
<dbReference type="InterPro" id="IPR018060">
    <property type="entry name" value="HTH_AraC"/>
</dbReference>
<sequence length="205" mass="22566">MSLAQGRTLALPAHCHEEDQIAFVLAGCRHFILPDHCVFVSAGQALRIPAGLVHSSRDIGVETRCVNLYLTPGYGADPADSAALLGGIVNDTPHHVLSIPTPETHLPHVPSLGRIDALAHRHHMTREAYSRRFRREYGISPQGFQLLSRLNSAKAFLRQGQSLADTAFHAGFADQSHMGRLFRRAFGTTPRSYQGKQSASEERRL</sequence>